<dbReference type="InterPro" id="IPR036641">
    <property type="entry name" value="HPT_dom_sf"/>
</dbReference>
<evidence type="ECO:0000256" key="15">
    <source>
        <dbReference type="ARBA" id="ARBA00064003"/>
    </source>
</evidence>
<dbReference type="CDD" id="cd00082">
    <property type="entry name" value="HisKA"/>
    <property type="match status" value="1"/>
</dbReference>
<dbReference type="RefSeq" id="WP_179355685.1">
    <property type="nucleotide sequence ID" value="NZ_CP058627.1"/>
</dbReference>
<dbReference type="SMART" id="SM00448">
    <property type="entry name" value="REC"/>
    <property type="match status" value="1"/>
</dbReference>
<keyword evidence="12" id="KW-0902">Two-component regulatory system</keyword>
<keyword evidence="25" id="KW-1185">Reference proteome</keyword>
<evidence type="ECO:0000256" key="8">
    <source>
        <dbReference type="ARBA" id="ARBA00022741"/>
    </source>
</evidence>
<dbReference type="Pfam" id="PF01627">
    <property type="entry name" value="Hpt"/>
    <property type="match status" value="1"/>
</dbReference>
<name>A0A7H9BL04_9NEIS</name>
<dbReference type="InterPro" id="IPR001789">
    <property type="entry name" value="Sig_transdc_resp-reg_receiver"/>
</dbReference>
<organism evidence="24 25">
    <name type="scientific">Chitinibacter bivalviorum</name>
    <dbReference type="NCBI Taxonomy" id="2739434"/>
    <lineage>
        <taxon>Bacteria</taxon>
        <taxon>Pseudomonadati</taxon>
        <taxon>Pseudomonadota</taxon>
        <taxon>Betaproteobacteria</taxon>
        <taxon>Neisseriales</taxon>
        <taxon>Chitinibacteraceae</taxon>
        <taxon>Chitinibacter</taxon>
    </lineage>
</organism>
<dbReference type="Pfam" id="PF00072">
    <property type="entry name" value="Response_reg"/>
    <property type="match status" value="1"/>
</dbReference>
<feature type="domain" description="Histidine kinase" evidence="21">
    <location>
        <begin position="158"/>
        <end position="379"/>
    </location>
</feature>
<evidence type="ECO:0000256" key="7">
    <source>
        <dbReference type="ARBA" id="ARBA00022692"/>
    </source>
</evidence>
<keyword evidence="8" id="KW-0547">Nucleotide-binding</keyword>
<dbReference type="InterPro" id="IPR008207">
    <property type="entry name" value="Sig_transdc_His_kin_Hpt_dom"/>
</dbReference>
<feature type="modified residue" description="Phosphohistidine" evidence="18">
    <location>
        <position position="598"/>
    </location>
</feature>
<evidence type="ECO:0000256" key="9">
    <source>
        <dbReference type="ARBA" id="ARBA00022777"/>
    </source>
</evidence>
<dbReference type="InterPro" id="IPR004358">
    <property type="entry name" value="Sig_transdc_His_kin-like_C"/>
</dbReference>
<evidence type="ECO:0000313" key="25">
    <source>
        <dbReference type="Proteomes" id="UP000509597"/>
    </source>
</evidence>
<feature type="domain" description="HPt" evidence="23">
    <location>
        <begin position="560"/>
        <end position="659"/>
    </location>
</feature>
<dbReference type="Gene3D" id="1.20.120.160">
    <property type="entry name" value="HPT domain"/>
    <property type="match status" value="1"/>
</dbReference>
<comment type="catalytic activity">
    <reaction evidence="1">
        <text>ATP + protein L-histidine = ADP + protein N-phospho-L-histidine.</text>
        <dbReference type="EC" id="2.7.13.3"/>
    </reaction>
</comment>
<dbReference type="InterPro" id="IPR036097">
    <property type="entry name" value="HisK_dim/P_sf"/>
</dbReference>
<proteinExistence type="predicted"/>
<dbReference type="SUPFAM" id="SSF55874">
    <property type="entry name" value="ATPase domain of HSP90 chaperone/DNA topoisomerase II/histidine kinase"/>
    <property type="match status" value="1"/>
</dbReference>
<dbReference type="FunFam" id="1.10.287.130:FF:000002">
    <property type="entry name" value="Two-component osmosensing histidine kinase"/>
    <property type="match status" value="1"/>
</dbReference>
<keyword evidence="10" id="KW-0067">ATP-binding</keyword>
<sequence>MNRLLLRQLKRHFAWGDEAACEMALSAIEAGDFSVLSPDKVRGFLLAVGEAYEQGERDLELRSRSLELSSTELTQANQDLRLEAIARQRVLDSLWDTANVLLQDLGHKVLVQDQTNLEQLSNLLRGLVQEKKQVEAQLLAAKEAADQANRLKSDFLANMSHEIRTPMNAILGMTHLTLKTDLSQKQRDYLQKTSAAAESLLHILNDILDFSKIEADKLQIEATSFRLASVMEQLYALHQVKAEEKGLRFKVEIAADCPSVLLGDPLRLGQILNNLVGNAIKFTQQGEVKVYIERVAEIGKQIRLHTTVQDTGIGLSPEQSLRLFRPFIQADGSTTRQFGGTGLGLSISKRLVELMGGDIWVVSQPDIGSTFHFTLVLEKSDEPPVESHVLANQDSQFLHGLRILLVEDNPLNQQVASELLSGVGASVIMAQHGGEALGWLSIEPLPCDLVLMDLQMPVLDGHDTTRLIRCEPRLQQLPIIAMTAHAMSDERQRCLDNGMNDYVTKPIQPDVLFATIAKWVGDKITAPEVVDQRFGSFDDSLVPQIDGVDTHDVLVRLMGDAQLYEALFRQFLHDYQASYAQFQQLLLSDHRSAVRLVHSIKGVASTLGMSKLADVAARLEIQLHQHPAQRGQLEGEFEQAIQQMLQAVARVYPSEDQSNQILAVDTASVEVLFKALEKLIQNCDGDAVDEFEQLRALLAQWPDQKLLDRLGHAIHDDFNFALAQRYLTELRGKVLGVAHG</sequence>
<dbReference type="EMBL" id="CP058627">
    <property type="protein sequence ID" value="QLG89189.1"/>
    <property type="molecule type" value="Genomic_DNA"/>
</dbReference>
<keyword evidence="7" id="KW-0812">Transmembrane</keyword>
<evidence type="ECO:0000256" key="11">
    <source>
        <dbReference type="ARBA" id="ARBA00022989"/>
    </source>
</evidence>
<evidence type="ECO:0000259" key="21">
    <source>
        <dbReference type="PROSITE" id="PS50109"/>
    </source>
</evidence>
<keyword evidence="9" id="KW-0418">Kinase</keyword>
<evidence type="ECO:0000256" key="5">
    <source>
        <dbReference type="ARBA" id="ARBA00022553"/>
    </source>
</evidence>
<dbReference type="CDD" id="cd00088">
    <property type="entry name" value="HPT"/>
    <property type="match status" value="1"/>
</dbReference>
<dbReference type="Gene3D" id="1.10.287.130">
    <property type="match status" value="1"/>
</dbReference>
<feature type="domain" description="Response regulatory" evidence="22">
    <location>
        <begin position="402"/>
        <end position="520"/>
    </location>
</feature>
<evidence type="ECO:0000256" key="1">
    <source>
        <dbReference type="ARBA" id="ARBA00000085"/>
    </source>
</evidence>
<dbReference type="Pfam" id="PF02518">
    <property type="entry name" value="HATPase_c"/>
    <property type="match status" value="1"/>
</dbReference>
<keyword evidence="13" id="KW-0472">Membrane</keyword>
<dbReference type="GO" id="GO:0005524">
    <property type="term" value="F:ATP binding"/>
    <property type="evidence" value="ECO:0007669"/>
    <property type="project" value="UniProtKB-KW"/>
</dbReference>
<evidence type="ECO:0000256" key="16">
    <source>
        <dbReference type="ARBA" id="ARBA00068150"/>
    </source>
</evidence>
<comment type="subcellular location">
    <subcellularLocation>
        <location evidence="2">Cell membrane</location>
        <topology evidence="2">Multi-pass membrane protein</topology>
    </subcellularLocation>
</comment>
<evidence type="ECO:0000256" key="19">
    <source>
        <dbReference type="PROSITE-ProRule" id="PRU00169"/>
    </source>
</evidence>
<dbReference type="GO" id="GO:0000155">
    <property type="term" value="F:phosphorelay sensor kinase activity"/>
    <property type="evidence" value="ECO:0007669"/>
    <property type="project" value="InterPro"/>
</dbReference>
<comment type="subunit">
    <text evidence="15">At low DSF concentrations, interacts with RpfF.</text>
</comment>
<dbReference type="Gene3D" id="3.30.565.10">
    <property type="entry name" value="Histidine kinase-like ATPase, C-terminal domain"/>
    <property type="match status" value="1"/>
</dbReference>
<keyword evidence="5 19" id="KW-0597">Phosphoprotein</keyword>
<evidence type="ECO:0000256" key="14">
    <source>
        <dbReference type="ARBA" id="ARBA00058004"/>
    </source>
</evidence>
<keyword evidence="4" id="KW-1003">Cell membrane</keyword>
<protein>
    <recommendedName>
        <fullName evidence="16">Sensory/regulatory protein RpfC</fullName>
        <ecNumber evidence="3">2.7.13.3</ecNumber>
    </recommendedName>
    <alternativeName>
        <fullName evidence="17">Virulence sensor protein BvgS</fullName>
    </alternativeName>
</protein>
<feature type="modified residue" description="4-aspartylphosphate" evidence="19">
    <location>
        <position position="453"/>
    </location>
</feature>
<evidence type="ECO:0000256" key="18">
    <source>
        <dbReference type="PROSITE-ProRule" id="PRU00110"/>
    </source>
</evidence>
<dbReference type="FunFam" id="3.30.565.10:FF:000010">
    <property type="entry name" value="Sensor histidine kinase RcsC"/>
    <property type="match status" value="1"/>
</dbReference>
<accession>A0A7H9BL04</accession>
<dbReference type="SMART" id="SM00388">
    <property type="entry name" value="HisKA"/>
    <property type="match status" value="1"/>
</dbReference>
<dbReference type="Proteomes" id="UP000509597">
    <property type="component" value="Chromosome"/>
</dbReference>
<dbReference type="PROSITE" id="PS50894">
    <property type="entry name" value="HPT"/>
    <property type="match status" value="1"/>
</dbReference>
<dbReference type="Gene3D" id="3.40.50.2300">
    <property type="match status" value="1"/>
</dbReference>
<evidence type="ECO:0000259" key="22">
    <source>
        <dbReference type="PROSITE" id="PS50110"/>
    </source>
</evidence>
<evidence type="ECO:0000256" key="3">
    <source>
        <dbReference type="ARBA" id="ARBA00012438"/>
    </source>
</evidence>
<gene>
    <name evidence="24" type="ORF">HQ393_13575</name>
</gene>
<dbReference type="InterPro" id="IPR003661">
    <property type="entry name" value="HisK_dim/P_dom"/>
</dbReference>
<evidence type="ECO:0000313" key="24">
    <source>
        <dbReference type="EMBL" id="QLG89189.1"/>
    </source>
</evidence>
<dbReference type="InterPro" id="IPR005467">
    <property type="entry name" value="His_kinase_dom"/>
</dbReference>
<evidence type="ECO:0000256" key="2">
    <source>
        <dbReference type="ARBA" id="ARBA00004651"/>
    </source>
</evidence>
<evidence type="ECO:0000256" key="17">
    <source>
        <dbReference type="ARBA" id="ARBA00070152"/>
    </source>
</evidence>
<dbReference type="PANTHER" id="PTHR45339:SF1">
    <property type="entry name" value="HYBRID SIGNAL TRANSDUCTION HISTIDINE KINASE J"/>
    <property type="match status" value="1"/>
</dbReference>
<evidence type="ECO:0000256" key="13">
    <source>
        <dbReference type="ARBA" id="ARBA00023136"/>
    </source>
</evidence>
<dbReference type="KEGG" id="chiz:HQ393_13575"/>
<dbReference type="SUPFAM" id="SSF52172">
    <property type="entry name" value="CheY-like"/>
    <property type="match status" value="1"/>
</dbReference>
<dbReference type="PRINTS" id="PR00344">
    <property type="entry name" value="BCTRLSENSOR"/>
</dbReference>
<evidence type="ECO:0000259" key="23">
    <source>
        <dbReference type="PROSITE" id="PS50894"/>
    </source>
</evidence>
<dbReference type="SMART" id="SM00073">
    <property type="entry name" value="HPT"/>
    <property type="match status" value="1"/>
</dbReference>
<dbReference type="InterPro" id="IPR003594">
    <property type="entry name" value="HATPase_dom"/>
</dbReference>
<dbReference type="PROSITE" id="PS50109">
    <property type="entry name" value="HIS_KIN"/>
    <property type="match status" value="1"/>
</dbReference>
<keyword evidence="11" id="KW-1133">Transmembrane helix</keyword>
<dbReference type="InterPro" id="IPR036890">
    <property type="entry name" value="HATPase_C_sf"/>
</dbReference>
<dbReference type="PROSITE" id="PS50110">
    <property type="entry name" value="RESPONSE_REGULATORY"/>
    <property type="match status" value="1"/>
</dbReference>
<evidence type="ECO:0000256" key="6">
    <source>
        <dbReference type="ARBA" id="ARBA00022679"/>
    </source>
</evidence>
<dbReference type="InterPro" id="IPR011006">
    <property type="entry name" value="CheY-like_superfamily"/>
</dbReference>
<evidence type="ECO:0000256" key="12">
    <source>
        <dbReference type="ARBA" id="ARBA00023012"/>
    </source>
</evidence>
<evidence type="ECO:0000256" key="20">
    <source>
        <dbReference type="SAM" id="Coils"/>
    </source>
</evidence>
<keyword evidence="20" id="KW-0175">Coiled coil</keyword>
<dbReference type="SUPFAM" id="SSF47384">
    <property type="entry name" value="Homodimeric domain of signal transducing histidine kinase"/>
    <property type="match status" value="1"/>
</dbReference>
<dbReference type="CDD" id="cd16922">
    <property type="entry name" value="HATPase_EvgS-ArcB-TorS-like"/>
    <property type="match status" value="1"/>
</dbReference>
<evidence type="ECO:0000256" key="10">
    <source>
        <dbReference type="ARBA" id="ARBA00022840"/>
    </source>
</evidence>
<dbReference type="Pfam" id="PF00512">
    <property type="entry name" value="HisKA"/>
    <property type="match status" value="1"/>
</dbReference>
<keyword evidence="6" id="KW-0808">Transferase</keyword>
<dbReference type="GO" id="GO:0005886">
    <property type="term" value="C:plasma membrane"/>
    <property type="evidence" value="ECO:0007669"/>
    <property type="project" value="UniProtKB-SubCell"/>
</dbReference>
<evidence type="ECO:0000256" key="4">
    <source>
        <dbReference type="ARBA" id="ARBA00022475"/>
    </source>
</evidence>
<dbReference type="PANTHER" id="PTHR45339">
    <property type="entry name" value="HYBRID SIGNAL TRANSDUCTION HISTIDINE KINASE J"/>
    <property type="match status" value="1"/>
</dbReference>
<dbReference type="SUPFAM" id="SSF47226">
    <property type="entry name" value="Histidine-containing phosphotransfer domain, HPT domain"/>
    <property type="match status" value="1"/>
</dbReference>
<dbReference type="AlphaFoldDB" id="A0A7H9BL04"/>
<dbReference type="EC" id="2.7.13.3" evidence="3"/>
<feature type="coiled-coil region" evidence="20">
    <location>
        <begin position="110"/>
        <end position="151"/>
    </location>
</feature>
<dbReference type="CDD" id="cd17546">
    <property type="entry name" value="REC_hyHK_CKI1_RcsC-like"/>
    <property type="match status" value="1"/>
</dbReference>
<reference evidence="24 25" key="1">
    <citation type="submission" date="2020-07" db="EMBL/GenBank/DDBJ databases">
        <title>Complete genome sequence of Chitinibacter sp. 2T18.</title>
        <authorList>
            <person name="Bae J.-W."/>
            <person name="Choi J.-W."/>
        </authorList>
    </citation>
    <scope>NUCLEOTIDE SEQUENCE [LARGE SCALE GENOMIC DNA]</scope>
    <source>
        <strain evidence="24 25">2T18</strain>
    </source>
</reference>
<comment type="function">
    <text evidence="14">Member of the two-component regulatory system BvgS/BvgA. Phosphorylates BvgA via a four-step phosphorelay in response to environmental signals.</text>
</comment>
<dbReference type="SMART" id="SM00387">
    <property type="entry name" value="HATPase_c"/>
    <property type="match status" value="1"/>
</dbReference>